<keyword evidence="3" id="KW-1185">Reference proteome</keyword>
<name>A0A8H7ZVH7_9FUNG</name>
<feature type="compositionally biased region" description="Low complexity" evidence="1">
    <location>
        <begin position="64"/>
        <end position="82"/>
    </location>
</feature>
<evidence type="ECO:0000313" key="2">
    <source>
        <dbReference type="EMBL" id="KAG5459919.1"/>
    </source>
</evidence>
<dbReference type="AlphaFoldDB" id="A0A8H7ZVH7"/>
<dbReference type="Proteomes" id="UP000673691">
    <property type="component" value="Unassembled WGS sequence"/>
</dbReference>
<proteinExistence type="predicted"/>
<protein>
    <submittedName>
        <fullName evidence="2">Uncharacterized protein</fullName>
    </submittedName>
</protein>
<dbReference type="EMBL" id="JAEFCI010006070">
    <property type="protein sequence ID" value="KAG5459919.1"/>
    <property type="molecule type" value="Genomic_DNA"/>
</dbReference>
<gene>
    <name evidence="2" type="ORF">BJ554DRAFT_8102</name>
</gene>
<organism evidence="2 3">
    <name type="scientific">Olpidium bornovanus</name>
    <dbReference type="NCBI Taxonomy" id="278681"/>
    <lineage>
        <taxon>Eukaryota</taxon>
        <taxon>Fungi</taxon>
        <taxon>Fungi incertae sedis</taxon>
        <taxon>Olpidiomycota</taxon>
        <taxon>Olpidiomycotina</taxon>
        <taxon>Olpidiomycetes</taxon>
        <taxon>Olpidiales</taxon>
        <taxon>Olpidiaceae</taxon>
        <taxon>Olpidium</taxon>
    </lineage>
</organism>
<accession>A0A8H7ZVH7</accession>
<evidence type="ECO:0000313" key="3">
    <source>
        <dbReference type="Proteomes" id="UP000673691"/>
    </source>
</evidence>
<feature type="region of interest" description="Disordered" evidence="1">
    <location>
        <begin position="42"/>
        <end position="94"/>
    </location>
</feature>
<comment type="caution">
    <text evidence="2">The sequence shown here is derived from an EMBL/GenBank/DDBJ whole genome shotgun (WGS) entry which is preliminary data.</text>
</comment>
<reference evidence="2 3" key="1">
    <citation type="journal article" name="Sci. Rep.">
        <title>Genome-scale phylogenetic analyses confirm Olpidium as the closest living zoosporic fungus to the non-flagellated, terrestrial fungi.</title>
        <authorList>
            <person name="Chang Y."/>
            <person name="Rochon D."/>
            <person name="Sekimoto S."/>
            <person name="Wang Y."/>
            <person name="Chovatia M."/>
            <person name="Sandor L."/>
            <person name="Salamov A."/>
            <person name="Grigoriev I.V."/>
            <person name="Stajich J.E."/>
            <person name="Spatafora J.W."/>
        </authorList>
    </citation>
    <scope>NUCLEOTIDE SEQUENCE [LARGE SCALE GENOMIC DNA]</scope>
    <source>
        <strain evidence="2">S191</strain>
    </source>
</reference>
<sequence>MPQPGLPPGKDVNRVLNVPLEDMYGGVTSKLMLKKTIILPKVSRQRRERQRRQDVRGMRRPRHQGQLAAARPHAAAGPAGLPEMRRRGGGFQRP</sequence>
<evidence type="ECO:0000256" key="1">
    <source>
        <dbReference type="SAM" id="MobiDB-lite"/>
    </source>
</evidence>